<dbReference type="RefSeq" id="WP_094290803.1">
    <property type="nucleotide sequence ID" value="NZ_NOIG01000011.1"/>
</dbReference>
<evidence type="ECO:0000313" key="1">
    <source>
        <dbReference type="EMBL" id="OYD48562.1"/>
    </source>
</evidence>
<proteinExistence type="predicted"/>
<reference evidence="1 2" key="1">
    <citation type="submission" date="2017-07" db="EMBL/GenBank/DDBJ databases">
        <title>Acidovorax KNDSW TSA 6 genome sequence and assembly.</title>
        <authorList>
            <person name="Mayilraj S."/>
        </authorList>
    </citation>
    <scope>NUCLEOTIDE SEQUENCE [LARGE SCALE GENOMIC DNA]</scope>
    <source>
        <strain evidence="1 2">KNDSW-TSA6</strain>
    </source>
</reference>
<accession>A0A235EHP4</accession>
<gene>
    <name evidence="1" type="ORF">CBY09_17115</name>
</gene>
<name>A0A235EHP4_9BURK</name>
<dbReference type="EMBL" id="NOIG01000011">
    <property type="protein sequence ID" value="OYD48562.1"/>
    <property type="molecule type" value="Genomic_DNA"/>
</dbReference>
<keyword evidence="2" id="KW-1185">Reference proteome</keyword>
<comment type="caution">
    <text evidence="1">The sequence shown here is derived from an EMBL/GenBank/DDBJ whole genome shotgun (WGS) entry which is preliminary data.</text>
</comment>
<dbReference type="AlphaFoldDB" id="A0A235EHP4"/>
<dbReference type="Proteomes" id="UP000215441">
    <property type="component" value="Unassembled WGS sequence"/>
</dbReference>
<evidence type="ECO:0000313" key="2">
    <source>
        <dbReference type="Proteomes" id="UP000215441"/>
    </source>
</evidence>
<evidence type="ECO:0008006" key="3">
    <source>
        <dbReference type="Google" id="ProtNLM"/>
    </source>
</evidence>
<organism evidence="1 2">
    <name type="scientific">Acidovorax kalamii</name>
    <dbReference type="NCBI Taxonomy" id="2004485"/>
    <lineage>
        <taxon>Bacteria</taxon>
        <taxon>Pseudomonadati</taxon>
        <taxon>Pseudomonadota</taxon>
        <taxon>Betaproteobacteria</taxon>
        <taxon>Burkholderiales</taxon>
        <taxon>Comamonadaceae</taxon>
        <taxon>Acidovorax</taxon>
    </lineage>
</organism>
<protein>
    <recommendedName>
        <fullName evidence="3">HTH cro/C1-type domain-containing protein</fullName>
    </recommendedName>
</protein>
<dbReference type="OrthoDB" id="8802521at2"/>
<sequence length="423" mass="46597">MATDSFPDLLSLYMRRIRASASGVATEIGLSREAVNNWRNGISVPNPRSRDKLVACTRYLRLTESETNRLLSAAGFAPEFPLQAEAPLRAEARATGVAPGAAQPFAAFQDRLFAQLAQAVPYPISLLLSPAHWGQPPFRHELLQRARAQYGEGSVLHIQPPYSVSTVPAEYFAAIGRQCGLGDVASDYEFESALERRLLAGERIFCLVSRFEQGTPALRETLAGILRSLSEMHSGRLHLLLCGGEALADLKYRSGDLSLLNIAQVNHWPDPSLHDLLQLARHRWPEHTWTEPVVADLQALSGGHPALFEEGLQWLVDQGMDQKGGKGDAPPSALRTHLASSPRLWQTFLPLAQAPATRARLLQLLQADDLGRARPYLQDDELRTLFWGNLIHARGTGDAARLHWRCATIRDAGFMVLDSCSAD</sequence>